<organism evidence="12 13">
    <name type="scientific">Cohnella cellulosilytica</name>
    <dbReference type="NCBI Taxonomy" id="986710"/>
    <lineage>
        <taxon>Bacteria</taxon>
        <taxon>Bacillati</taxon>
        <taxon>Bacillota</taxon>
        <taxon>Bacilli</taxon>
        <taxon>Bacillales</taxon>
        <taxon>Paenibacillaceae</taxon>
        <taxon>Cohnella</taxon>
    </lineage>
</organism>
<sequence>MRKVMVVDDEMWVRRGLIQSIPWERLNLRLAGEAADGQDAYEMALAQKPDLLFLDMRMPGLDGKELLALLDGALPELLTIVVSGYSDFEYTKQAIRHHAFDYLLKPVKKEELTAVLDKAVAELDRRAGERRKVEEAGRSDGWFRDLLLERAGREREGGGPPSSWAGKEAVVFVAQADRYREDGGGAAWLRPLRDKLERERAFYFGGEWELALSPSPDGRPGAVGALAADPLAPGELKRLLGAVQAELKRMDGVGYSIGVSESAAAEAGAGAAGLRRAFERAQAALAGRKLSEKEALLSASPSSASDGSAGSASQPYPQKREQAFLLALQMGNREEAEREFDLLLASVCCESATAERLHQAAALLVHAIERQLRAHDSGLESVCGRSPLELTEELRARSDPDSVRALFAEELIPAVLASAERQGATQGERIVREVQRLIESHYDQPLSLQQIAESRFVNPDYLSRLFKRMTGHNFVDYLADIRIRQAMELMRVPTYKNYEIARKVGYEDYRYFSQIFKKKTGKTIGEFRSEFVCGKT</sequence>
<dbReference type="InterPro" id="IPR018060">
    <property type="entry name" value="HTH_AraC"/>
</dbReference>
<dbReference type="PROSITE" id="PS50110">
    <property type="entry name" value="RESPONSE_REGULATORY"/>
    <property type="match status" value="1"/>
</dbReference>
<dbReference type="SUPFAM" id="SSF46689">
    <property type="entry name" value="Homeodomain-like"/>
    <property type="match status" value="2"/>
</dbReference>
<dbReference type="PANTHER" id="PTHR42713">
    <property type="entry name" value="HISTIDINE KINASE-RELATED"/>
    <property type="match status" value="1"/>
</dbReference>
<accession>A0ABW2FCJ8</accession>
<dbReference type="Gene3D" id="3.40.50.2300">
    <property type="match status" value="1"/>
</dbReference>
<dbReference type="SUPFAM" id="SSF52172">
    <property type="entry name" value="CheY-like"/>
    <property type="match status" value="1"/>
</dbReference>
<dbReference type="CDD" id="cd17536">
    <property type="entry name" value="REC_YesN-like"/>
    <property type="match status" value="1"/>
</dbReference>
<evidence type="ECO:0000259" key="11">
    <source>
        <dbReference type="PROSITE" id="PS50110"/>
    </source>
</evidence>
<evidence type="ECO:0000256" key="9">
    <source>
        <dbReference type="SAM" id="MobiDB-lite"/>
    </source>
</evidence>
<dbReference type="PANTHER" id="PTHR42713:SF3">
    <property type="entry name" value="TRANSCRIPTIONAL REGULATORY PROTEIN HPTR"/>
    <property type="match status" value="1"/>
</dbReference>
<name>A0ABW2FCJ8_9BACL</name>
<evidence type="ECO:0000256" key="1">
    <source>
        <dbReference type="ARBA" id="ARBA00004496"/>
    </source>
</evidence>
<comment type="subcellular location">
    <subcellularLocation>
        <location evidence="1">Cytoplasm</location>
    </subcellularLocation>
</comment>
<evidence type="ECO:0000256" key="5">
    <source>
        <dbReference type="ARBA" id="ARBA00023015"/>
    </source>
</evidence>
<evidence type="ECO:0000256" key="3">
    <source>
        <dbReference type="ARBA" id="ARBA00022553"/>
    </source>
</evidence>
<keyword evidence="3 8" id="KW-0597">Phosphoprotein</keyword>
<evidence type="ECO:0000313" key="13">
    <source>
        <dbReference type="Proteomes" id="UP001596378"/>
    </source>
</evidence>
<dbReference type="PROSITE" id="PS01124">
    <property type="entry name" value="HTH_ARAC_FAMILY_2"/>
    <property type="match status" value="1"/>
</dbReference>
<dbReference type="EMBL" id="JBHTAI010000013">
    <property type="protein sequence ID" value="MFC7150968.1"/>
    <property type="molecule type" value="Genomic_DNA"/>
</dbReference>
<dbReference type="Pfam" id="PF12833">
    <property type="entry name" value="HTH_18"/>
    <property type="match status" value="1"/>
</dbReference>
<dbReference type="InterPro" id="IPR001789">
    <property type="entry name" value="Sig_transdc_resp-reg_receiver"/>
</dbReference>
<keyword evidence="4" id="KW-0902">Two-component regulatory system</keyword>
<feature type="modified residue" description="4-aspartylphosphate" evidence="8">
    <location>
        <position position="55"/>
    </location>
</feature>
<dbReference type="SMART" id="SM00342">
    <property type="entry name" value="HTH_ARAC"/>
    <property type="match status" value="1"/>
</dbReference>
<proteinExistence type="predicted"/>
<reference evidence="13" key="1">
    <citation type="journal article" date="2019" name="Int. J. Syst. Evol. Microbiol.">
        <title>The Global Catalogue of Microorganisms (GCM) 10K type strain sequencing project: providing services to taxonomists for standard genome sequencing and annotation.</title>
        <authorList>
            <consortium name="The Broad Institute Genomics Platform"/>
            <consortium name="The Broad Institute Genome Sequencing Center for Infectious Disease"/>
            <person name="Wu L."/>
            <person name="Ma J."/>
        </authorList>
    </citation>
    <scope>NUCLEOTIDE SEQUENCE [LARGE SCALE GENOMIC DNA]</scope>
    <source>
        <strain evidence="13">KCTC 12907</strain>
    </source>
</reference>
<feature type="domain" description="HTH araC/xylS-type" evidence="10">
    <location>
        <begin position="432"/>
        <end position="530"/>
    </location>
</feature>
<dbReference type="InterPro" id="IPR011006">
    <property type="entry name" value="CheY-like_superfamily"/>
</dbReference>
<evidence type="ECO:0000259" key="10">
    <source>
        <dbReference type="PROSITE" id="PS01124"/>
    </source>
</evidence>
<keyword evidence="2" id="KW-0963">Cytoplasm</keyword>
<evidence type="ECO:0000256" key="8">
    <source>
        <dbReference type="PROSITE-ProRule" id="PRU00169"/>
    </source>
</evidence>
<dbReference type="InterPro" id="IPR051552">
    <property type="entry name" value="HptR"/>
</dbReference>
<keyword evidence="6" id="KW-0238">DNA-binding</keyword>
<dbReference type="RefSeq" id="WP_378053691.1">
    <property type="nucleotide sequence ID" value="NZ_JBHMDN010000078.1"/>
</dbReference>
<dbReference type="SMART" id="SM00448">
    <property type="entry name" value="REC"/>
    <property type="match status" value="1"/>
</dbReference>
<dbReference type="Proteomes" id="UP001596378">
    <property type="component" value="Unassembled WGS sequence"/>
</dbReference>
<evidence type="ECO:0000313" key="12">
    <source>
        <dbReference type="EMBL" id="MFC7150968.1"/>
    </source>
</evidence>
<feature type="domain" description="Response regulatory" evidence="11">
    <location>
        <begin position="3"/>
        <end position="120"/>
    </location>
</feature>
<evidence type="ECO:0000256" key="4">
    <source>
        <dbReference type="ARBA" id="ARBA00023012"/>
    </source>
</evidence>
<dbReference type="Pfam" id="PF00072">
    <property type="entry name" value="Response_reg"/>
    <property type="match status" value="1"/>
</dbReference>
<evidence type="ECO:0000256" key="7">
    <source>
        <dbReference type="ARBA" id="ARBA00023163"/>
    </source>
</evidence>
<feature type="compositionally biased region" description="Low complexity" evidence="9">
    <location>
        <begin position="296"/>
        <end position="313"/>
    </location>
</feature>
<evidence type="ECO:0000256" key="6">
    <source>
        <dbReference type="ARBA" id="ARBA00023125"/>
    </source>
</evidence>
<evidence type="ECO:0000256" key="2">
    <source>
        <dbReference type="ARBA" id="ARBA00022490"/>
    </source>
</evidence>
<feature type="region of interest" description="Disordered" evidence="9">
    <location>
        <begin position="296"/>
        <end position="315"/>
    </location>
</feature>
<dbReference type="InterPro" id="IPR009057">
    <property type="entry name" value="Homeodomain-like_sf"/>
</dbReference>
<keyword evidence="7" id="KW-0804">Transcription</keyword>
<comment type="caution">
    <text evidence="12">The sequence shown here is derived from an EMBL/GenBank/DDBJ whole genome shotgun (WGS) entry which is preliminary data.</text>
</comment>
<gene>
    <name evidence="12" type="ORF">ACFQMJ_20730</name>
</gene>
<keyword evidence="13" id="KW-1185">Reference proteome</keyword>
<dbReference type="Gene3D" id="1.10.10.60">
    <property type="entry name" value="Homeodomain-like"/>
    <property type="match status" value="2"/>
</dbReference>
<protein>
    <submittedName>
        <fullName evidence="12">Response regulator</fullName>
    </submittedName>
</protein>
<keyword evidence="5" id="KW-0805">Transcription regulation</keyword>